<dbReference type="InterPro" id="IPR005031">
    <property type="entry name" value="COQ10_START"/>
</dbReference>
<comment type="similarity">
    <text evidence="1">Belongs to the ribosome association toxin RatA family.</text>
</comment>
<dbReference type="PANTHER" id="PTHR12901:SF10">
    <property type="entry name" value="COENZYME Q-BINDING PROTEIN COQ10, MITOCHONDRIAL"/>
    <property type="match status" value="1"/>
</dbReference>
<dbReference type="EMBL" id="CP053923">
    <property type="protein sequence ID" value="QNT68255.1"/>
    <property type="molecule type" value="Genomic_DNA"/>
</dbReference>
<dbReference type="Proteomes" id="UP000516369">
    <property type="component" value="Chromosome"/>
</dbReference>
<evidence type="ECO:0000259" key="2">
    <source>
        <dbReference type="Pfam" id="PF03364"/>
    </source>
</evidence>
<protein>
    <submittedName>
        <fullName evidence="3">Type II toxin-antitoxin system RatA family toxin</fullName>
    </submittedName>
</protein>
<dbReference type="Gene3D" id="3.30.530.20">
    <property type="match status" value="1"/>
</dbReference>
<dbReference type="PANTHER" id="PTHR12901">
    <property type="entry name" value="SPERM PROTEIN HOMOLOG"/>
    <property type="match status" value="1"/>
</dbReference>
<accession>A0A7H1MXR9</accession>
<proteinExistence type="inferred from homology"/>
<dbReference type="AlphaFoldDB" id="A0A7H1MXR9"/>
<dbReference type="SUPFAM" id="SSF55961">
    <property type="entry name" value="Bet v1-like"/>
    <property type="match status" value="1"/>
</dbReference>
<dbReference type="Pfam" id="PF03364">
    <property type="entry name" value="Polyketide_cyc"/>
    <property type="match status" value="1"/>
</dbReference>
<evidence type="ECO:0000313" key="4">
    <source>
        <dbReference type="Proteomes" id="UP000516369"/>
    </source>
</evidence>
<name>A0A7H1MXR9_9PROT</name>
<dbReference type="InterPro" id="IPR044996">
    <property type="entry name" value="COQ10-like"/>
</dbReference>
<dbReference type="KEGG" id="dvn:HQ394_01355"/>
<organism evidence="3 4">
    <name type="scientific">Defluviicoccus vanus</name>
    <dbReference type="NCBI Taxonomy" id="111831"/>
    <lineage>
        <taxon>Bacteria</taxon>
        <taxon>Pseudomonadati</taxon>
        <taxon>Pseudomonadota</taxon>
        <taxon>Alphaproteobacteria</taxon>
        <taxon>Rhodospirillales</taxon>
        <taxon>Rhodospirillaceae</taxon>
        <taxon>Defluviicoccus</taxon>
    </lineage>
</organism>
<dbReference type="RefSeq" id="WP_190261699.1">
    <property type="nucleotide sequence ID" value="NZ_CP053923.1"/>
</dbReference>
<keyword evidence="4" id="KW-1185">Reference proteome</keyword>
<feature type="domain" description="Coenzyme Q-binding protein COQ10 START" evidence="2">
    <location>
        <begin position="11"/>
        <end position="136"/>
    </location>
</feature>
<evidence type="ECO:0000256" key="1">
    <source>
        <dbReference type="ARBA" id="ARBA00008918"/>
    </source>
</evidence>
<evidence type="ECO:0000313" key="3">
    <source>
        <dbReference type="EMBL" id="QNT68255.1"/>
    </source>
</evidence>
<dbReference type="CDD" id="cd07813">
    <property type="entry name" value="COQ10p_like"/>
    <property type="match status" value="1"/>
</dbReference>
<reference evidence="3 4" key="1">
    <citation type="submission" date="2020-05" db="EMBL/GenBank/DDBJ databases">
        <title>Complete closed genome sequence of Defluviicoccus vanus.</title>
        <authorList>
            <person name="Bessarab I."/>
            <person name="Arumugam K."/>
            <person name="Maszenan A.M."/>
            <person name="Seviour R.J."/>
            <person name="Williams R.B."/>
        </authorList>
    </citation>
    <scope>NUCLEOTIDE SEQUENCE [LARGE SCALE GENOMIC DNA]</scope>
    <source>
        <strain evidence="3 4">Ben 114</strain>
    </source>
</reference>
<dbReference type="GO" id="GO:0048039">
    <property type="term" value="F:ubiquinone binding"/>
    <property type="evidence" value="ECO:0007669"/>
    <property type="project" value="InterPro"/>
</dbReference>
<gene>
    <name evidence="3" type="ORF">HQ394_01355</name>
</gene>
<dbReference type="GO" id="GO:0045333">
    <property type="term" value="P:cellular respiration"/>
    <property type="evidence" value="ECO:0007669"/>
    <property type="project" value="InterPro"/>
</dbReference>
<sequence>MPTHAEKRRLPYGRDRVFDLVADVERYPEFLPWCLACRIKRRESPTVFTADLIIGFKMIRERFTSRVALYRPDRIDVNYQDGPFRYLNNHWSFVESEGGGCDIDFYIDFEFKSKTLQKVIGTLFNEAVQRMVNAFENRATKLYAPTLTTDSVAAVKPPTEPVS</sequence>
<dbReference type="InterPro" id="IPR023393">
    <property type="entry name" value="START-like_dom_sf"/>
</dbReference>